<evidence type="ECO:0000256" key="2">
    <source>
        <dbReference type="ARBA" id="ARBA00023315"/>
    </source>
</evidence>
<feature type="domain" description="N-acetyltransferase" evidence="3">
    <location>
        <begin position="1"/>
        <end position="143"/>
    </location>
</feature>
<gene>
    <name evidence="4" type="ORF">BG61_11735</name>
</gene>
<keyword evidence="1 4" id="KW-0808">Transferase</keyword>
<dbReference type="PANTHER" id="PTHR43877">
    <property type="entry name" value="AMINOALKYLPHOSPHONATE N-ACETYLTRANSFERASE-RELATED-RELATED"/>
    <property type="match status" value="1"/>
</dbReference>
<dbReference type="GO" id="GO:0016747">
    <property type="term" value="F:acyltransferase activity, transferring groups other than amino-acyl groups"/>
    <property type="evidence" value="ECO:0007669"/>
    <property type="project" value="InterPro"/>
</dbReference>
<proteinExistence type="predicted"/>
<dbReference type="InterPro" id="IPR016181">
    <property type="entry name" value="Acyl_CoA_acyltransferase"/>
</dbReference>
<organism evidence="4 5">
    <name type="scientific">Caballeronia glathei</name>
    <dbReference type="NCBI Taxonomy" id="60547"/>
    <lineage>
        <taxon>Bacteria</taxon>
        <taxon>Pseudomonadati</taxon>
        <taxon>Pseudomonadota</taxon>
        <taxon>Betaproteobacteria</taxon>
        <taxon>Burkholderiales</taxon>
        <taxon>Burkholderiaceae</taxon>
        <taxon>Caballeronia</taxon>
    </lineage>
</organism>
<keyword evidence="2" id="KW-0012">Acyltransferase</keyword>
<reference evidence="4 5" key="1">
    <citation type="submission" date="2014-03" db="EMBL/GenBank/DDBJ databases">
        <title>Draft Genome Sequences of Four Burkholderia Strains.</title>
        <authorList>
            <person name="Liu X.Y."/>
            <person name="Li C.X."/>
            <person name="Xu J.H."/>
        </authorList>
    </citation>
    <scope>NUCLEOTIDE SEQUENCE [LARGE SCALE GENOMIC DNA]</scope>
    <source>
        <strain evidence="4 5">DSM 50014</strain>
    </source>
</reference>
<dbReference type="RefSeq" id="WP_035926445.1">
    <property type="nucleotide sequence ID" value="NZ_CADFFX010000008.1"/>
</dbReference>
<dbReference type="STRING" id="60547.GCA_000751215_00958"/>
<dbReference type="InterPro" id="IPR050832">
    <property type="entry name" value="Bact_Acetyltransf"/>
</dbReference>
<dbReference type="Pfam" id="PF00583">
    <property type="entry name" value="Acetyltransf_1"/>
    <property type="match status" value="1"/>
</dbReference>
<evidence type="ECO:0000259" key="3">
    <source>
        <dbReference type="PROSITE" id="PS51186"/>
    </source>
</evidence>
<dbReference type="AlphaFoldDB" id="A0A069PUZ2"/>
<name>A0A069PUZ2_9BURK</name>
<evidence type="ECO:0000256" key="1">
    <source>
        <dbReference type="ARBA" id="ARBA00022679"/>
    </source>
</evidence>
<evidence type="ECO:0000313" key="5">
    <source>
        <dbReference type="Proteomes" id="UP000027466"/>
    </source>
</evidence>
<evidence type="ECO:0000313" key="4">
    <source>
        <dbReference type="EMBL" id="KDR44380.1"/>
    </source>
</evidence>
<dbReference type="SUPFAM" id="SSF55729">
    <property type="entry name" value="Acyl-CoA N-acyltransferases (Nat)"/>
    <property type="match status" value="1"/>
</dbReference>
<keyword evidence="5" id="KW-1185">Reference proteome</keyword>
<sequence>MKIRVFEARDTDAVIALWQRSFPEYADPAKPQRDPRVSIANKLATQPELFLVGEVGARVIGTIMAGYDGHRGWLYSLAVAEEMRGKGFGRALVHHAEAELARLGCPKVNLQVLAAKAGVQAFYAKLGYHADEVVSLGKRLQRA</sequence>
<comment type="caution">
    <text evidence="4">The sequence shown here is derived from an EMBL/GenBank/DDBJ whole genome shotgun (WGS) entry which is preliminary data.</text>
</comment>
<protein>
    <submittedName>
        <fullName evidence="4">Acetyltransferase</fullName>
    </submittedName>
</protein>
<dbReference type="Gene3D" id="3.40.630.30">
    <property type="match status" value="1"/>
</dbReference>
<dbReference type="EMBL" id="JFHC01000002">
    <property type="protein sequence ID" value="KDR44380.1"/>
    <property type="molecule type" value="Genomic_DNA"/>
</dbReference>
<dbReference type="InterPro" id="IPR000182">
    <property type="entry name" value="GNAT_dom"/>
</dbReference>
<dbReference type="NCBIfam" id="NF002959">
    <property type="entry name" value="PRK03624.1"/>
    <property type="match status" value="1"/>
</dbReference>
<dbReference type="CDD" id="cd04301">
    <property type="entry name" value="NAT_SF"/>
    <property type="match status" value="1"/>
</dbReference>
<dbReference type="PROSITE" id="PS51186">
    <property type="entry name" value="GNAT"/>
    <property type="match status" value="1"/>
</dbReference>
<dbReference type="Proteomes" id="UP000027466">
    <property type="component" value="Unassembled WGS sequence"/>
</dbReference>
<accession>A0A069PUZ2</accession>